<dbReference type="Gene3D" id="2.60.40.1080">
    <property type="match status" value="1"/>
</dbReference>
<feature type="domain" description="Glycosyl hydrolase family 32 C-terminal" evidence="6">
    <location>
        <begin position="321"/>
        <end position="476"/>
    </location>
</feature>
<evidence type="ECO:0000259" key="5">
    <source>
        <dbReference type="Pfam" id="PF00251"/>
    </source>
</evidence>
<dbReference type="InterPro" id="IPR001362">
    <property type="entry name" value="Glyco_hydro_32"/>
</dbReference>
<gene>
    <name evidence="7" type="ORF">CHH61_16010</name>
</gene>
<evidence type="ECO:0000259" key="6">
    <source>
        <dbReference type="Pfam" id="PF08244"/>
    </source>
</evidence>
<comment type="caution">
    <text evidence="7">The sequence shown here is derived from an EMBL/GenBank/DDBJ whole genome shotgun (WGS) entry which is preliminary data.</text>
</comment>
<dbReference type="InterPro" id="IPR013148">
    <property type="entry name" value="Glyco_hydro_32_N"/>
</dbReference>
<dbReference type="GO" id="GO:0005737">
    <property type="term" value="C:cytoplasm"/>
    <property type="evidence" value="ECO:0007669"/>
    <property type="project" value="TreeGrafter"/>
</dbReference>
<evidence type="ECO:0000313" key="8">
    <source>
        <dbReference type="Proteomes" id="UP000216133"/>
    </source>
</evidence>
<dbReference type="RefSeq" id="WP_095238462.1">
    <property type="nucleotide sequence ID" value="NZ_CP155469.1"/>
</dbReference>
<dbReference type="InterPro" id="IPR013189">
    <property type="entry name" value="Glyco_hydro_32_C"/>
</dbReference>
<dbReference type="GO" id="GO:0005987">
    <property type="term" value="P:sucrose catabolic process"/>
    <property type="evidence" value="ECO:0007669"/>
    <property type="project" value="TreeGrafter"/>
</dbReference>
<dbReference type="SUPFAM" id="SSF75005">
    <property type="entry name" value="Arabinanase/levansucrase/invertase"/>
    <property type="match status" value="1"/>
</dbReference>
<protein>
    <submittedName>
        <fullName evidence="7">Levanase</fullName>
    </submittedName>
</protein>
<dbReference type="Gene3D" id="2.115.10.20">
    <property type="entry name" value="Glycosyl hydrolase domain, family 43"/>
    <property type="match status" value="1"/>
</dbReference>
<reference evidence="7 8" key="1">
    <citation type="submission" date="2017-07" db="EMBL/GenBank/DDBJ databases">
        <title>Isolation and whole genome analysis of endospore-forming bacteria from heroin.</title>
        <authorList>
            <person name="Kalinowski J."/>
            <person name="Ahrens B."/>
            <person name="Al-Dilaimi A."/>
            <person name="Winkler A."/>
            <person name="Wibberg D."/>
            <person name="Schleenbecker U."/>
            <person name="Ruckert C."/>
            <person name="Wolfel R."/>
            <person name="Grass G."/>
        </authorList>
    </citation>
    <scope>NUCLEOTIDE SEQUENCE [LARGE SCALE GENOMIC DNA]</scope>
    <source>
        <strain evidence="7 8">7523-2</strain>
    </source>
</reference>
<accession>A0A268RXM5</accession>
<dbReference type="Gene3D" id="2.60.120.560">
    <property type="entry name" value="Exo-inulinase, domain 1"/>
    <property type="match status" value="1"/>
</dbReference>
<dbReference type="GO" id="GO:0004575">
    <property type="term" value="F:sucrose alpha-glucosidase activity"/>
    <property type="evidence" value="ECO:0007669"/>
    <property type="project" value="TreeGrafter"/>
</dbReference>
<dbReference type="EMBL" id="NPBS01000083">
    <property type="protein sequence ID" value="PAF25013.1"/>
    <property type="molecule type" value="Genomic_DNA"/>
</dbReference>
<evidence type="ECO:0000256" key="2">
    <source>
        <dbReference type="ARBA" id="ARBA00022801"/>
    </source>
</evidence>
<name>A0A268RXM5_SHOCL</name>
<keyword evidence="3 4" id="KW-0326">Glycosidase</keyword>
<evidence type="ECO:0000256" key="4">
    <source>
        <dbReference type="RuleBase" id="RU362110"/>
    </source>
</evidence>
<dbReference type="Proteomes" id="UP000216133">
    <property type="component" value="Unassembled WGS sequence"/>
</dbReference>
<dbReference type="AlphaFoldDB" id="A0A268RXM5"/>
<keyword evidence="2 4" id="KW-0378">Hydrolase</keyword>
<dbReference type="Pfam" id="PF08244">
    <property type="entry name" value="Glyco_hydro_32C"/>
    <property type="match status" value="1"/>
</dbReference>
<sequence>MASLREDASYYTERYRPQYHFSTPVGNLADPNGLVFYKGEYHLFHQKNGTWAHAVSKDLLHWEHLPIALEHDHLGQALSGSVVVDEKDTSGLFGGKPGLVAIYTNTEGGEAQSIAYSKDDGRTWERYVGNPVIPNTGMKDFRDPKVFWHEETAKWVMVVSTNQTVSFYHSDNLIDWAFASQFGDEEGLHAAVWECPDLFRLPVDGDEDNQKWVLHVSVGDNDETNGSTAQYFVGEFDGTAFTNDNDAAEVLITDIGQDFYAVQTFANLDGRTVWLGWMANWRYPYQSPTDPWMGAMSIPRELGLYTNSNGQVRLRQKPISELDTIYAKQQDFAPFDVANEATPLDFKGTTYRFTAEVSWEDLREFGLRLRHGDGVESLLGFDGEYQKVFLDRTNAGLETIIDRNGQPFPFGQRYEADYDAKRGFMKLDVLVDESSIEWFINDGELTFTSLIYTDPTNAGIEWYADGGSIHVQHAQAIHLHNVWRARVPEGQLERIVTNEEIVRLAIGETKELIADLKPDYNVGEEMIEWGSSDEDIVTVIDETEQGVMIQAIGQGNAEVVAREPKNGLEKRIRVYSTGEGEQ</sequence>
<evidence type="ECO:0000256" key="3">
    <source>
        <dbReference type="ARBA" id="ARBA00023295"/>
    </source>
</evidence>
<evidence type="ECO:0000313" key="7">
    <source>
        <dbReference type="EMBL" id="PAF25013.1"/>
    </source>
</evidence>
<dbReference type="PANTHER" id="PTHR42800">
    <property type="entry name" value="EXOINULINASE INUD (AFU_ORTHOLOGUE AFUA_5G00480)"/>
    <property type="match status" value="1"/>
</dbReference>
<dbReference type="SUPFAM" id="SSF49899">
    <property type="entry name" value="Concanavalin A-like lectins/glucanases"/>
    <property type="match status" value="1"/>
</dbReference>
<organism evidence="7 8">
    <name type="scientific">Shouchella clausii</name>
    <name type="common">Alkalihalobacillus clausii</name>
    <dbReference type="NCBI Taxonomy" id="79880"/>
    <lineage>
        <taxon>Bacteria</taxon>
        <taxon>Bacillati</taxon>
        <taxon>Bacillota</taxon>
        <taxon>Bacilli</taxon>
        <taxon>Bacillales</taxon>
        <taxon>Bacillaceae</taxon>
        <taxon>Shouchella</taxon>
    </lineage>
</organism>
<proteinExistence type="inferred from homology"/>
<dbReference type="CDD" id="cd18622">
    <property type="entry name" value="GH32_Inu-like"/>
    <property type="match status" value="1"/>
</dbReference>
<feature type="domain" description="Glycosyl hydrolase family 32 N-terminal" evidence="5">
    <location>
        <begin position="20"/>
        <end position="318"/>
    </location>
</feature>
<dbReference type="Pfam" id="PF00251">
    <property type="entry name" value="Glyco_hydro_32N"/>
    <property type="match status" value="1"/>
</dbReference>
<evidence type="ECO:0000256" key="1">
    <source>
        <dbReference type="ARBA" id="ARBA00009902"/>
    </source>
</evidence>
<dbReference type="InterPro" id="IPR013320">
    <property type="entry name" value="ConA-like_dom_sf"/>
</dbReference>
<dbReference type="SMART" id="SM00640">
    <property type="entry name" value="Glyco_32"/>
    <property type="match status" value="1"/>
</dbReference>
<comment type="similarity">
    <text evidence="1 4">Belongs to the glycosyl hydrolase 32 family.</text>
</comment>
<dbReference type="PANTHER" id="PTHR42800:SF1">
    <property type="entry name" value="EXOINULINASE INUD (AFU_ORTHOLOGUE AFUA_5G00480)"/>
    <property type="match status" value="1"/>
</dbReference>
<dbReference type="InterPro" id="IPR023296">
    <property type="entry name" value="Glyco_hydro_beta-prop_sf"/>
</dbReference>